<proteinExistence type="predicted"/>
<reference evidence="1 2" key="1">
    <citation type="submission" date="2009-11" db="EMBL/GenBank/DDBJ databases">
        <authorList>
            <person name="Weinstock G."/>
            <person name="Sodergren E."/>
            <person name="Clifton S."/>
            <person name="Fulton L."/>
            <person name="Fulton B."/>
            <person name="Courtney L."/>
            <person name="Fronick C."/>
            <person name="Harrison M."/>
            <person name="Strong C."/>
            <person name="Farmer C."/>
            <person name="Delahaunty K."/>
            <person name="Markovic C."/>
            <person name="Hall O."/>
            <person name="Minx P."/>
            <person name="Tomlinson C."/>
            <person name="Mitreva M."/>
            <person name="Nelson J."/>
            <person name="Hou S."/>
            <person name="Wollam A."/>
            <person name="Pepin K.H."/>
            <person name="Johnson M."/>
            <person name="Bhonagiri V."/>
            <person name="Nash W.E."/>
            <person name="Warren W."/>
            <person name="Chinwalla A."/>
            <person name="Mardis E.R."/>
            <person name="Wilson R.K."/>
        </authorList>
    </citation>
    <scope>NUCLEOTIDE SEQUENCE [LARGE SCALE GENOMIC DNA]</scope>
    <source>
        <strain evidence="1 2">DSM 20093</strain>
    </source>
</reference>
<accession>D1NT27</accession>
<organism evidence="1 2">
    <name type="scientific">Bifidobacterium gallicum DSM 20093 = LMG 11596</name>
    <dbReference type="NCBI Taxonomy" id="561180"/>
    <lineage>
        <taxon>Bacteria</taxon>
        <taxon>Bacillati</taxon>
        <taxon>Actinomycetota</taxon>
        <taxon>Actinomycetes</taxon>
        <taxon>Bifidobacteriales</taxon>
        <taxon>Bifidobacteriaceae</taxon>
        <taxon>Bifidobacterium</taxon>
    </lineage>
</organism>
<evidence type="ECO:0000313" key="1">
    <source>
        <dbReference type="EMBL" id="EFA23829.1"/>
    </source>
</evidence>
<dbReference type="eggNOG" id="COG3077">
    <property type="taxonomic scope" value="Bacteria"/>
</dbReference>
<comment type="caution">
    <text evidence="1">The sequence shown here is derived from an EMBL/GenBank/DDBJ whole genome shotgun (WGS) entry which is preliminary data.</text>
</comment>
<dbReference type="STRING" id="561180.BIFGAL_02938"/>
<protein>
    <submittedName>
        <fullName evidence="1">Putative toxin-antitoxin system, antitoxin component, ribbon-helix-helix domain protein</fullName>
    </submittedName>
</protein>
<sequence>MLRNGRSPSLLLGAFLLDKQIILQKGLPFDVKLPEHPLDVKRMTPAQFDAEMEQGYTDMQSGATISASEAFADIRKEFGV</sequence>
<dbReference type="Proteomes" id="UP000003656">
    <property type="component" value="Unassembled WGS sequence"/>
</dbReference>
<dbReference type="EMBL" id="ABXB03000001">
    <property type="protein sequence ID" value="EFA23829.1"/>
    <property type="molecule type" value="Genomic_DNA"/>
</dbReference>
<evidence type="ECO:0000313" key="2">
    <source>
        <dbReference type="Proteomes" id="UP000003656"/>
    </source>
</evidence>
<name>D1NT27_9BIFI</name>
<gene>
    <name evidence="1" type="ORF">BIFGAL_02938</name>
</gene>
<dbReference type="AlphaFoldDB" id="D1NT27"/>